<dbReference type="RefSeq" id="WP_378018199.1">
    <property type="nucleotide sequence ID" value="NZ_JBHSKT010000009.1"/>
</dbReference>
<sequence length="338" mass="38101">MEDNRETFWEKLAKEVSGNAGEDDKAWLKQKRQQDLETETVAKQAEKVWSGSALPKPDYEPDVEKGWQRFQMKVQARTPEVETPKVPVVRKMSLSTLYGIAASISLVILVGIYFLTRTTNQNWTEVRTAANETKTIMLADGSKISLNQNSTFAYPENFQIENRTVKLTGEAFFEVAKAEGKRFTIFAQGTKTEVIGTSFNLRAYDKKEVKVQVVTGKVAFAKTETDDAIFLTPGQEGLISEKTVAKPAKKVIAEPNFQAWKTKNLAFNNQRLEQLATELENYFNIDIVIQNEALKNCRFTTSFQDPELQEVLDILAMTGNLKITKDGNRYLISGQGCN</sequence>
<evidence type="ECO:0000256" key="1">
    <source>
        <dbReference type="SAM" id="Phobius"/>
    </source>
</evidence>
<dbReference type="EMBL" id="JBHSKT010000009">
    <property type="protein sequence ID" value="MFC5271841.1"/>
    <property type="molecule type" value="Genomic_DNA"/>
</dbReference>
<feature type="transmembrane region" description="Helical" evidence="1">
    <location>
        <begin position="95"/>
        <end position="115"/>
    </location>
</feature>
<accession>A0ABW0EE18</accession>
<keyword evidence="5" id="KW-1185">Reference proteome</keyword>
<evidence type="ECO:0000313" key="4">
    <source>
        <dbReference type="EMBL" id="MFC5271841.1"/>
    </source>
</evidence>
<dbReference type="PIRSF" id="PIRSF018266">
    <property type="entry name" value="FecR"/>
    <property type="match status" value="1"/>
</dbReference>
<gene>
    <name evidence="4" type="ORF">ACFPIB_14580</name>
</gene>
<dbReference type="Pfam" id="PF04773">
    <property type="entry name" value="FecR"/>
    <property type="match status" value="1"/>
</dbReference>
<evidence type="ECO:0000259" key="3">
    <source>
        <dbReference type="Pfam" id="PF16344"/>
    </source>
</evidence>
<dbReference type="Proteomes" id="UP001596161">
    <property type="component" value="Unassembled WGS sequence"/>
</dbReference>
<name>A0ABW0EE18_9BACT</name>
<comment type="caution">
    <text evidence="4">The sequence shown here is derived from an EMBL/GenBank/DDBJ whole genome shotgun (WGS) entry which is preliminary data.</text>
</comment>
<evidence type="ECO:0000313" key="5">
    <source>
        <dbReference type="Proteomes" id="UP001596161"/>
    </source>
</evidence>
<proteinExistence type="predicted"/>
<protein>
    <submittedName>
        <fullName evidence="4">FecR family protein</fullName>
    </submittedName>
</protein>
<keyword evidence="1" id="KW-1133">Transmembrane helix</keyword>
<dbReference type="Pfam" id="PF16344">
    <property type="entry name" value="FecR_C"/>
    <property type="match status" value="1"/>
</dbReference>
<dbReference type="Gene3D" id="2.60.120.1440">
    <property type="match status" value="1"/>
</dbReference>
<feature type="domain" description="Protein FecR C-terminal" evidence="3">
    <location>
        <begin position="265"/>
        <end position="332"/>
    </location>
</feature>
<organism evidence="4 5">
    <name type="scientific">Adhaeribacter terreus</name>
    <dbReference type="NCBI Taxonomy" id="529703"/>
    <lineage>
        <taxon>Bacteria</taxon>
        <taxon>Pseudomonadati</taxon>
        <taxon>Bacteroidota</taxon>
        <taxon>Cytophagia</taxon>
        <taxon>Cytophagales</taxon>
        <taxon>Hymenobacteraceae</taxon>
        <taxon>Adhaeribacter</taxon>
    </lineage>
</organism>
<keyword evidence="1" id="KW-0472">Membrane</keyword>
<dbReference type="Gene3D" id="3.55.50.30">
    <property type="match status" value="1"/>
</dbReference>
<dbReference type="InterPro" id="IPR006860">
    <property type="entry name" value="FecR"/>
</dbReference>
<dbReference type="InterPro" id="IPR012373">
    <property type="entry name" value="Ferrdict_sens_TM"/>
</dbReference>
<reference evidence="5" key="1">
    <citation type="journal article" date="2019" name="Int. J. Syst. Evol. Microbiol.">
        <title>The Global Catalogue of Microorganisms (GCM) 10K type strain sequencing project: providing services to taxonomists for standard genome sequencing and annotation.</title>
        <authorList>
            <consortium name="The Broad Institute Genomics Platform"/>
            <consortium name="The Broad Institute Genome Sequencing Center for Infectious Disease"/>
            <person name="Wu L."/>
            <person name="Ma J."/>
        </authorList>
    </citation>
    <scope>NUCLEOTIDE SEQUENCE [LARGE SCALE GENOMIC DNA]</scope>
    <source>
        <strain evidence="5">KACC 12602</strain>
    </source>
</reference>
<keyword evidence="1" id="KW-0812">Transmembrane</keyword>
<feature type="domain" description="FecR protein" evidence="2">
    <location>
        <begin position="125"/>
        <end position="218"/>
    </location>
</feature>
<dbReference type="InterPro" id="IPR032508">
    <property type="entry name" value="FecR_C"/>
</dbReference>
<dbReference type="PANTHER" id="PTHR30273">
    <property type="entry name" value="PERIPLASMIC SIGNAL SENSOR AND SIGMA FACTOR ACTIVATOR FECR-RELATED"/>
    <property type="match status" value="1"/>
</dbReference>
<evidence type="ECO:0000259" key="2">
    <source>
        <dbReference type="Pfam" id="PF04773"/>
    </source>
</evidence>
<dbReference type="PANTHER" id="PTHR30273:SF2">
    <property type="entry name" value="PROTEIN FECR"/>
    <property type="match status" value="1"/>
</dbReference>